<evidence type="ECO:0000313" key="2">
    <source>
        <dbReference type="Proteomes" id="UP000002493"/>
    </source>
</evidence>
<dbReference type="KEGG" id="vpa:VPA0448"/>
<sequence length="244" mass="27349">MTPQLPKWVTDLAIVGLIFTVGGYATRIELAINGINEDIAEMEKKIVSFDTAISIHHGPNWTERARSNDLKRVEDLEKTIGGISEKFEERVTTLGSGFTSTSKDMSDIQRKVEAINRWTQQGDVLIKKSRLDKFRALANYATYESPDPTQVSINKQHSRGKNFKIGDRLILENPANGSSVEVGVKSMLDDPNSSNILVQLPQDLLLELGLTTQGGRYELYIQGKPEALRWKSLDQIYQELSAQQ</sequence>
<dbReference type="EMBL" id="BA000032">
    <property type="protein sequence ID" value="BAC61791.1"/>
    <property type="molecule type" value="Genomic_DNA"/>
</dbReference>
<protein>
    <submittedName>
        <fullName evidence="1">Uncharacterized protein</fullName>
    </submittedName>
</protein>
<name>Q87J07_VIBPA</name>
<gene>
    <name evidence="1" type="ordered locus">VPA0448</name>
</gene>
<dbReference type="AlphaFoldDB" id="Q87J07"/>
<dbReference type="RefSeq" id="WP_005457547.1">
    <property type="nucleotide sequence ID" value="NC_004605.1"/>
</dbReference>
<reference evidence="1 2" key="1">
    <citation type="journal article" date="2003" name="Lancet">
        <title>Genome sequence of Vibrio parahaemolyticus: a pathogenic mechanism distinct from that of V. cholerae.</title>
        <authorList>
            <person name="Makino K."/>
            <person name="Oshima K."/>
            <person name="Kurokawa K."/>
            <person name="Yokoyama K."/>
            <person name="Uda T."/>
            <person name="Tagomori K."/>
            <person name="Iijima Y."/>
            <person name="Najima M."/>
            <person name="Nakano M."/>
            <person name="Yamashita A."/>
            <person name="Kubota Y."/>
            <person name="Kimura S."/>
            <person name="Yasunaga T."/>
            <person name="Honda T."/>
            <person name="Shinagawa H."/>
            <person name="Hattori M."/>
            <person name="Iida T."/>
        </authorList>
    </citation>
    <scope>NUCLEOTIDE SEQUENCE [LARGE SCALE GENOMIC DNA]</scope>
    <source>
        <strain evidence="2">RIMD 2210633</strain>
    </source>
</reference>
<dbReference type="PATRIC" id="fig|223926.6.peg.3387"/>
<proteinExistence type="predicted"/>
<dbReference type="GeneID" id="1191136"/>
<dbReference type="Proteomes" id="UP000002493">
    <property type="component" value="Chromosome 2"/>
</dbReference>
<organism evidence="1 2">
    <name type="scientific">Vibrio parahaemolyticus serotype O3:K6 (strain RIMD 2210633)</name>
    <dbReference type="NCBI Taxonomy" id="223926"/>
    <lineage>
        <taxon>Bacteria</taxon>
        <taxon>Pseudomonadati</taxon>
        <taxon>Pseudomonadota</taxon>
        <taxon>Gammaproteobacteria</taxon>
        <taxon>Vibrionales</taxon>
        <taxon>Vibrionaceae</taxon>
        <taxon>Vibrio</taxon>
    </lineage>
</organism>
<accession>Q87J07</accession>
<evidence type="ECO:0000313" key="1">
    <source>
        <dbReference type="EMBL" id="BAC61791.1"/>
    </source>
</evidence>
<dbReference type="HOGENOM" id="CLU_1089285_0_0_6"/>